<gene>
    <name evidence="1" type="ORF">L2E82_32730</name>
</gene>
<reference evidence="2" key="1">
    <citation type="journal article" date="2022" name="Mol. Ecol. Resour.">
        <title>The genomes of chicory, endive, great burdock and yacon provide insights into Asteraceae palaeo-polyploidization history and plant inulin production.</title>
        <authorList>
            <person name="Fan W."/>
            <person name="Wang S."/>
            <person name="Wang H."/>
            <person name="Wang A."/>
            <person name="Jiang F."/>
            <person name="Liu H."/>
            <person name="Zhao H."/>
            <person name="Xu D."/>
            <person name="Zhang Y."/>
        </authorList>
    </citation>
    <scope>NUCLEOTIDE SEQUENCE [LARGE SCALE GENOMIC DNA]</scope>
    <source>
        <strain evidence="2">cv. Punajuju</strain>
    </source>
</reference>
<reference evidence="1 2" key="2">
    <citation type="journal article" date="2022" name="Mol. Ecol. Resour.">
        <title>The genomes of chicory, endive, great burdock and yacon provide insights into Asteraceae paleo-polyploidization history and plant inulin production.</title>
        <authorList>
            <person name="Fan W."/>
            <person name="Wang S."/>
            <person name="Wang H."/>
            <person name="Wang A."/>
            <person name="Jiang F."/>
            <person name="Liu H."/>
            <person name="Zhao H."/>
            <person name="Xu D."/>
            <person name="Zhang Y."/>
        </authorList>
    </citation>
    <scope>NUCLEOTIDE SEQUENCE [LARGE SCALE GENOMIC DNA]</scope>
    <source>
        <strain evidence="2">cv. Punajuju</strain>
        <tissue evidence="1">Leaves</tissue>
    </source>
</reference>
<dbReference type="EMBL" id="CM042014">
    <property type="protein sequence ID" value="KAI3721712.1"/>
    <property type="molecule type" value="Genomic_DNA"/>
</dbReference>
<keyword evidence="2" id="KW-1185">Reference proteome</keyword>
<organism evidence="1 2">
    <name type="scientific">Cichorium intybus</name>
    <name type="common">Chicory</name>
    <dbReference type="NCBI Taxonomy" id="13427"/>
    <lineage>
        <taxon>Eukaryota</taxon>
        <taxon>Viridiplantae</taxon>
        <taxon>Streptophyta</taxon>
        <taxon>Embryophyta</taxon>
        <taxon>Tracheophyta</taxon>
        <taxon>Spermatophyta</taxon>
        <taxon>Magnoliopsida</taxon>
        <taxon>eudicotyledons</taxon>
        <taxon>Gunneridae</taxon>
        <taxon>Pentapetalae</taxon>
        <taxon>asterids</taxon>
        <taxon>campanulids</taxon>
        <taxon>Asterales</taxon>
        <taxon>Asteraceae</taxon>
        <taxon>Cichorioideae</taxon>
        <taxon>Cichorieae</taxon>
        <taxon>Cichoriinae</taxon>
        <taxon>Cichorium</taxon>
    </lineage>
</organism>
<name>A0ACB9BH64_CICIN</name>
<sequence>MWGEVIITDMCKDNNGDWTSGTILILTDTLDYICESIEVSVGNKVFRVRVREVDEKVFHQRGEEIYEEEMKIEEENDDTEKESSSEISEFDSSEGFSDEEDVESAEDTVIPESNHEETKVESAHSNSKELPKDQINIEDVNCKNNNKEEKEEKIVELSPFRNNQNSLINKSPKKKKVSSPFVEPTENNPEGKSKLDNEIKDGVGSPLLHLGLSDKLVKLLSRQTPIKEKLEEMEVEKKKEEKTKENRNKSQVSDRSQMELRITRSQTRKEIRRSSRQGKRPIRFVPDTESIMSHSISSRLEEIGESCGIKKKKEGQKLQKKGNKAGDDNGKP</sequence>
<dbReference type="Proteomes" id="UP001055811">
    <property type="component" value="Linkage Group LG06"/>
</dbReference>
<evidence type="ECO:0000313" key="2">
    <source>
        <dbReference type="Proteomes" id="UP001055811"/>
    </source>
</evidence>
<protein>
    <submittedName>
        <fullName evidence="1">Uncharacterized protein</fullName>
    </submittedName>
</protein>
<proteinExistence type="predicted"/>
<accession>A0ACB9BH64</accession>
<comment type="caution">
    <text evidence="1">The sequence shown here is derived from an EMBL/GenBank/DDBJ whole genome shotgun (WGS) entry which is preliminary data.</text>
</comment>
<evidence type="ECO:0000313" key="1">
    <source>
        <dbReference type="EMBL" id="KAI3721712.1"/>
    </source>
</evidence>